<proteinExistence type="predicted"/>
<dbReference type="EMBL" id="KN838819">
    <property type="protein sequence ID" value="KIJ93882.1"/>
    <property type="molecule type" value="Genomic_DNA"/>
</dbReference>
<keyword evidence="1" id="KW-0175">Coiled coil</keyword>
<organism evidence="2 3">
    <name type="scientific">Laccaria amethystina LaAM-08-1</name>
    <dbReference type="NCBI Taxonomy" id="1095629"/>
    <lineage>
        <taxon>Eukaryota</taxon>
        <taxon>Fungi</taxon>
        <taxon>Dikarya</taxon>
        <taxon>Basidiomycota</taxon>
        <taxon>Agaricomycotina</taxon>
        <taxon>Agaricomycetes</taxon>
        <taxon>Agaricomycetidae</taxon>
        <taxon>Agaricales</taxon>
        <taxon>Agaricineae</taxon>
        <taxon>Hydnangiaceae</taxon>
        <taxon>Laccaria</taxon>
    </lineage>
</organism>
<dbReference type="AlphaFoldDB" id="A0A0C9XCB9"/>
<evidence type="ECO:0000313" key="3">
    <source>
        <dbReference type="Proteomes" id="UP000054477"/>
    </source>
</evidence>
<protein>
    <submittedName>
        <fullName evidence="2">Uncharacterized protein</fullName>
    </submittedName>
</protein>
<name>A0A0C9XCB9_9AGAR</name>
<gene>
    <name evidence="2" type="ORF">K443DRAFT_12537</name>
</gene>
<reference evidence="3" key="2">
    <citation type="submission" date="2015-01" db="EMBL/GenBank/DDBJ databases">
        <title>Evolutionary Origins and Diversification of the Mycorrhizal Mutualists.</title>
        <authorList>
            <consortium name="DOE Joint Genome Institute"/>
            <consortium name="Mycorrhizal Genomics Consortium"/>
            <person name="Kohler A."/>
            <person name="Kuo A."/>
            <person name="Nagy L.G."/>
            <person name="Floudas D."/>
            <person name="Copeland A."/>
            <person name="Barry K.W."/>
            <person name="Cichocki N."/>
            <person name="Veneault-Fourrey C."/>
            <person name="LaButti K."/>
            <person name="Lindquist E.A."/>
            <person name="Lipzen A."/>
            <person name="Lundell T."/>
            <person name="Morin E."/>
            <person name="Murat C."/>
            <person name="Riley R."/>
            <person name="Ohm R."/>
            <person name="Sun H."/>
            <person name="Tunlid A."/>
            <person name="Henrissat B."/>
            <person name="Grigoriev I.V."/>
            <person name="Hibbett D.S."/>
            <person name="Martin F."/>
        </authorList>
    </citation>
    <scope>NUCLEOTIDE SEQUENCE [LARGE SCALE GENOMIC DNA]</scope>
    <source>
        <strain evidence="3">LaAM-08-1</strain>
    </source>
</reference>
<evidence type="ECO:0000256" key="1">
    <source>
        <dbReference type="SAM" id="Coils"/>
    </source>
</evidence>
<accession>A0A0C9XCB9</accession>
<dbReference type="Proteomes" id="UP000054477">
    <property type="component" value="Unassembled WGS sequence"/>
</dbReference>
<feature type="coiled-coil region" evidence="1">
    <location>
        <begin position="147"/>
        <end position="177"/>
    </location>
</feature>
<evidence type="ECO:0000313" key="2">
    <source>
        <dbReference type="EMBL" id="KIJ93882.1"/>
    </source>
</evidence>
<keyword evidence="3" id="KW-1185">Reference proteome</keyword>
<dbReference type="HOGENOM" id="CLU_1378325_0_0_1"/>
<sequence length="198" mass="22152">MPLVPVTVYYAEPSLCQQRKILLYPNTTVSALRRNIYESFKDHLVKAFDGSELDSAKLLHPSSDSVIIATDQHGFEAFDVPGAVVNVTPSDQLYAIVPAPEHGRASVAGESLAACSTNKLQSQVITPMTATINRLKADIMAEKDKRAEDVRKERQQKAKAKAKAEELETKLSGVRGEVERTFESRLEKLEKIMRWRQR</sequence>
<reference evidence="2 3" key="1">
    <citation type="submission" date="2014-04" db="EMBL/GenBank/DDBJ databases">
        <authorList>
            <consortium name="DOE Joint Genome Institute"/>
            <person name="Kuo A."/>
            <person name="Kohler A."/>
            <person name="Nagy L.G."/>
            <person name="Floudas D."/>
            <person name="Copeland A."/>
            <person name="Barry K.W."/>
            <person name="Cichocki N."/>
            <person name="Veneault-Fourrey C."/>
            <person name="LaButti K."/>
            <person name="Lindquist E.A."/>
            <person name="Lipzen A."/>
            <person name="Lundell T."/>
            <person name="Morin E."/>
            <person name="Murat C."/>
            <person name="Sun H."/>
            <person name="Tunlid A."/>
            <person name="Henrissat B."/>
            <person name="Grigoriev I.V."/>
            <person name="Hibbett D.S."/>
            <person name="Martin F."/>
            <person name="Nordberg H.P."/>
            <person name="Cantor M.N."/>
            <person name="Hua S.X."/>
        </authorList>
    </citation>
    <scope>NUCLEOTIDE SEQUENCE [LARGE SCALE GENOMIC DNA]</scope>
    <source>
        <strain evidence="2 3">LaAM-08-1</strain>
    </source>
</reference>